<dbReference type="PANTHER" id="PTHR38937">
    <property type="entry name" value="MEMBRANE PROTEIN OF ER BODY-LIKE PROTEIN"/>
    <property type="match status" value="1"/>
</dbReference>
<feature type="compositionally biased region" description="Pro residues" evidence="1">
    <location>
        <begin position="149"/>
        <end position="167"/>
    </location>
</feature>
<evidence type="ECO:0000256" key="2">
    <source>
        <dbReference type="SAM" id="Phobius"/>
    </source>
</evidence>
<feature type="transmembrane region" description="Helical" evidence="2">
    <location>
        <begin position="327"/>
        <end position="348"/>
    </location>
</feature>
<evidence type="ECO:0008006" key="5">
    <source>
        <dbReference type="Google" id="ProtNLM"/>
    </source>
</evidence>
<accession>A0AAN7ICB2</accession>
<keyword evidence="2" id="KW-1133">Transmembrane helix</keyword>
<feature type="transmembrane region" description="Helical" evidence="2">
    <location>
        <begin position="293"/>
        <end position="315"/>
    </location>
</feature>
<feature type="non-terminal residue" evidence="3">
    <location>
        <position position="1"/>
    </location>
</feature>
<reference evidence="3 4" key="1">
    <citation type="journal article" date="2023" name="G3 (Bethesda)">
        <title>A haplotype-resolved chromosome-scale genome for Quercus rubra L. provides insights into the genetics of adaptive traits for red oak species.</title>
        <authorList>
            <person name="Kapoor B."/>
            <person name="Jenkins J."/>
            <person name="Schmutz J."/>
            <person name="Zhebentyayeva T."/>
            <person name="Kuelheim C."/>
            <person name="Coggeshall M."/>
            <person name="Heim C."/>
            <person name="Lasky J.R."/>
            <person name="Leites L."/>
            <person name="Islam-Faridi N."/>
            <person name="Romero-Severson J."/>
            <person name="DeLeo V.L."/>
            <person name="Lucas S.M."/>
            <person name="Lazic D."/>
            <person name="Gailing O."/>
            <person name="Carlson J."/>
            <person name="Staton M."/>
        </authorList>
    </citation>
    <scope>NUCLEOTIDE SEQUENCE [LARGE SCALE GENOMIC DNA]</scope>
    <source>
        <strain evidence="3">Pseudo-F2</strain>
    </source>
</reference>
<dbReference type="AlphaFoldDB" id="A0AAN7ICB2"/>
<feature type="region of interest" description="Disordered" evidence="1">
    <location>
        <begin position="135"/>
        <end position="168"/>
    </location>
</feature>
<evidence type="ECO:0000313" key="4">
    <source>
        <dbReference type="Proteomes" id="UP001324115"/>
    </source>
</evidence>
<protein>
    <recommendedName>
        <fullName evidence="5">Membrane protein of ER body-like protein</fullName>
    </recommendedName>
</protein>
<dbReference type="PANTHER" id="PTHR38937:SF2">
    <property type="entry name" value="MEMBRANE PROTEIN OF ER BODY-LIKE PROTEIN ISOFORM X1"/>
    <property type="match status" value="1"/>
</dbReference>
<keyword evidence="4" id="KW-1185">Reference proteome</keyword>
<dbReference type="Proteomes" id="UP001324115">
    <property type="component" value="Unassembled WGS sequence"/>
</dbReference>
<keyword evidence="2" id="KW-0812">Transmembrane</keyword>
<name>A0AAN7ICB2_QUERU</name>
<proteinExistence type="predicted"/>
<feature type="transmembrane region" description="Helical" evidence="2">
    <location>
        <begin position="206"/>
        <end position="225"/>
    </location>
</feature>
<comment type="caution">
    <text evidence="3">The sequence shown here is derived from an EMBL/GenBank/DDBJ whole genome shotgun (WGS) entry which is preliminary data.</text>
</comment>
<keyword evidence="2" id="KW-0472">Membrane</keyword>
<evidence type="ECO:0000256" key="1">
    <source>
        <dbReference type="SAM" id="MobiDB-lite"/>
    </source>
</evidence>
<gene>
    <name evidence="3" type="ORF">RGQ29_031677</name>
</gene>
<evidence type="ECO:0000313" key="3">
    <source>
        <dbReference type="EMBL" id="KAK4573823.1"/>
    </source>
</evidence>
<feature type="transmembrane region" description="Helical" evidence="2">
    <location>
        <begin position="257"/>
        <end position="281"/>
    </location>
</feature>
<sequence length="381" mass="41419">SQNSLQNQNAKDISIKIESELKETELYLETLYKKPGKHDFYCPNCKVCIDKVLIHSEECSHSQMVSSIHYYAENDPEIPRNDKRPYNSAITSLGVVTFVASADAATIAISNACFVLIISKSSQTVSSIHHYAENDPEIPCDDKKVQPAPLLPPPLTSPPPPSPPPPASAVKREILKSIVFGGLTESITSLGIVTSAASADATTMNIIALALANLVGGLLVIGHNLKELKNDPSRVASNGTEEEVDRYQEVLGQKRNFILHASVAILSFLVFGLVPPVVYGFSFYESDNRDLKLAAVAAASLLCITLLAIVKAHIQKPTDWYNYITNILYYLAIGLGVSGISFLAGYLVRKLIEKLGWFDSSVAATLSLPEMNLVKPAWGSY</sequence>
<organism evidence="3 4">
    <name type="scientific">Quercus rubra</name>
    <name type="common">Northern red oak</name>
    <name type="synonym">Quercus borealis</name>
    <dbReference type="NCBI Taxonomy" id="3512"/>
    <lineage>
        <taxon>Eukaryota</taxon>
        <taxon>Viridiplantae</taxon>
        <taxon>Streptophyta</taxon>
        <taxon>Embryophyta</taxon>
        <taxon>Tracheophyta</taxon>
        <taxon>Spermatophyta</taxon>
        <taxon>Magnoliopsida</taxon>
        <taxon>eudicotyledons</taxon>
        <taxon>Gunneridae</taxon>
        <taxon>Pentapetalae</taxon>
        <taxon>rosids</taxon>
        <taxon>fabids</taxon>
        <taxon>Fagales</taxon>
        <taxon>Fagaceae</taxon>
        <taxon>Quercus</taxon>
    </lineage>
</organism>
<dbReference type="InterPro" id="IPR052843">
    <property type="entry name" value="ER_body_metal_sequester"/>
</dbReference>
<dbReference type="EMBL" id="JAXUIC010000009">
    <property type="protein sequence ID" value="KAK4573823.1"/>
    <property type="molecule type" value="Genomic_DNA"/>
</dbReference>